<dbReference type="Pfam" id="PF00388">
    <property type="entry name" value="PI-PLC-X"/>
    <property type="match status" value="1"/>
</dbReference>
<dbReference type="PROSITE" id="PS50200">
    <property type="entry name" value="RA"/>
    <property type="match status" value="2"/>
</dbReference>
<feature type="domain" description="C2" evidence="7">
    <location>
        <begin position="423"/>
        <end position="553"/>
    </location>
</feature>
<feature type="region of interest" description="Disordered" evidence="6">
    <location>
        <begin position="874"/>
        <end position="911"/>
    </location>
</feature>
<dbReference type="InterPro" id="IPR000909">
    <property type="entry name" value="PLipase_C_PInositol-sp_X_dom"/>
</dbReference>
<dbReference type="Gene3D" id="2.60.40.150">
    <property type="entry name" value="C2 domain"/>
    <property type="match status" value="1"/>
</dbReference>
<feature type="domain" description="PI-PLC Y-box" evidence="8">
    <location>
        <begin position="254"/>
        <end position="421"/>
    </location>
</feature>
<evidence type="ECO:0000256" key="2">
    <source>
        <dbReference type="ARBA" id="ARBA00022963"/>
    </source>
</evidence>
<feature type="compositionally biased region" description="Basic and acidic residues" evidence="6">
    <location>
        <begin position="1487"/>
        <end position="1496"/>
    </location>
</feature>
<dbReference type="PROSITE" id="PS50004">
    <property type="entry name" value="C2"/>
    <property type="match status" value="1"/>
</dbReference>
<evidence type="ECO:0000256" key="5">
    <source>
        <dbReference type="RuleBase" id="RU361133"/>
    </source>
</evidence>
<dbReference type="Proteomes" id="UP000838878">
    <property type="component" value="Chromosome 8"/>
</dbReference>
<dbReference type="InterPro" id="IPR001192">
    <property type="entry name" value="PI-PLC_fam"/>
</dbReference>
<dbReference type="PANTHER" id="PTHR10336">
    <property type="entry name" value="PHOSPHOINOSITIDE-SPECIFIC PHOSPHOLIPASE C FAMILY PROTEIN"/>
    <property type="match status" value="1"/>
</dbReference>
<dbReference type="GO" id="GO:0004435">
    <property type="term" value="F:phosphatidylinositol-4,5-bisphosphate phospholipase C activity"/>
    <property type="evidence" value="ECO:0007669"/>
    <property type="project" value="UniProtKB-EC"/>
</dbReference>
<name>A0A8J9V0Y2_9NEOP</name>
<gene>
    <name evidence="10" type="ORF">BINO364_LOCUS15147</name>
</gene>
<dbReference type="InterPro" id="IPR035892">
    <property type="entry name" value="C2_domain_sf"/>
</dbReference>
<dbReference type="Pfam" id="PF00788">
    <property type="entry name" value="RA"/>
    <property type="match status" value="2"/>
</dbReference>
<sequence length="1502" mass="168436">MFVELNLFPQVLLTGCRCVELDCWDGDDGNPVIYHGHTFTTKIPFRRVVETIARSAFVASPYPLILSIENHCSLPQQQVMASTFEAVFGEQLVTSFLFEVDYTDDPRLPSPEQLKYKVLIKNKKLLPVESSPTIGLTGTSSAQGYGGVLVTAFRSNGIRHTSSSLPDASNRTSSIMSNQSAGSSLTEYFSDEDYDEDDDIDERELHKILNSMEEKVGRTSFSLYQSFRRSEAEEATGAMKHTNRKRSNQIARELSDMVTYVQAIKFRGLNPISPRSSIKHPSNVKDNSSSGAACSFESSESSDSAGTQLLITSQHSRARCLNTPAAHHPCYRCSSVNEAIAKKICRKHPLALIAHTETQLVRTYPAGLRIDSSNFDPVTFWSCGVQLVALNYQTEDAAMAVNAAMYESNGCLGYVRKPRVMWDPNHIAYRRFNPMDKEFDGIHAAHLTLAVISGQYVAENVYSFYNAYVEVEILGVPADCRKIKTRVARRNALNPIWNETFTFKINFPELAFVRFEVYDADTNYMLSQRVIPLQCLRPGYRHVRLRSPTNQPLNMASLLIFSRCTEELAGESCRGDPEPGSPTQRRKIHFLVVHAVVLHEPYSILKVTHDTTTTEAIAQCLTKAGVCRSSRGSYVLVEEVPSRAPTQRVLAPHERVLKAATSRPGAKLLLKRVGDDPSSRAWLTSIRSASSDKSRDHSVPSDEDSSTQEEPRKPPDSFLVCVHNVCHEIPYAILKVPLSATASYVIYQALTKARCHDDPKRFVLVEELEWGGRAGAGPQQRALADDEIVYAAQASWKTLGRFVLQEKGSTVPLPRHRACIARIQRGLSMTRGAITGTTGFPLGGIMSNDNVCEGKTPVQTAYSDPTHCRRVSTAPLGKGIGRAKGHSEKDIHSHGQRRSGSREVHSEGETVGGSLGAEALAAQMARFKRVFRRLGTSLANHRASLSSELGSLWDFFRIDRERRRSATTTSGTYEPVETKSPAKLAKDLFQVVQDTVFSKKMEEKRCPLVKEESDLSSDDEEGTERRIANLIDFFFTIVKSQKDDRKNSGGSCFKSEDAPEEKYVPSQTKILNTDLEKKMETLLEFLATSGCVEKEDKDEKKITLMEFLLTEDKKFEKPIIEINTKGISLSESNVNVKNLSYIDETPGDECNETLVEMLLKYMEDYTVKEKDASKSLSITPSLSEKSKSDMTISKFETFSDFSKTKSDSTLTQTQDTVIDKGDEDMRRISETVIDLSYVKTDLESIFEEAILRVCELKMIFEDDTMSEQEDLENFNAYTKPPQLQFGQMPYSVELSDIIEEDEPELSSRTMEKDRMMQIREVAEELIKFIEERVQNYSFDDSSGPSTEEYSREFDLSPSLKSISLVDLRNIPDLPPSMIIKPRVVKIDKSTSTTEISDSISEYSRRIDSACMTEDTTLSSSSERNERALDKLESLHRFFSKSRLEIIDESLEEDKNKSPNGNDIVKGGIGEFKTGQASLDDVEDLLDDNDKEKDFKMENMNTE</sequence>
<dbReference type="InterPro" id="IPR018247">
    <property type="entry name" value="EF_Hand_1_Ca_BS"/>
</dbReference>
<organism evidence="10 11">
    <name type="scientific">Brenthis ino</name>
    <name type="common">lesser marbled fritillary</name>
    <dbReference type="NCBI Taxonomy" id="405034"/>
    <lineage>
        <taxon>Eukaryota</taxon>
        <taxon>Metazoa</taxon>
        <taxon>Ecdysozoa</taxon>
        <taxon>Arthropoda</taxon>
        <taxon>Hexapoda</taxon>
        <taxon>Insecta</taxon>
        <taxon>Pterygota</taxon>
        <taxon>Neoptera</taxon>
        <taxon>Endopterygota</taxon>
        <taxon>Lepidoptera</taxon>
        <taxon>Glossata</taxon>
        <taxon>Ditrysia</taxon>
        <taxon>Papilionoidea</taxon>
        <taxon>Nymphalidae</taxon>
        <taxon>Heliconiinae</taxon>
        <taxon>Argynnini</taxon>
        <taxon>Brenthis</taxon>
    </lineage>
</organism>
<evidence type="ECO:0000259" key="7">
    <source>
        <dbReference type="PROSITE" id="PS50004"/>
    </source>
</evidence>
<feature type="region of interest" description="Disordered" evidence="6">
    <location>
        <begin position="1479"/>
        <end position="1502"/>
    </location>
</feature>
<dbReference type="GO" id="GO:0007265">
    <property type="term" value="P:Ras protein signal transduction"/>
    <property type="evidence" value="ECO:0007669"/>
    <property type="project" value="TreeGrafter"/>
</dbReference>
<feature type="compositionally biased region" description="Polar residues" evidence="6">
    <location>
        <begin position="275"/>
        <end position="287"/>
    </location>
</feature>
<feature type="domain" description="Ras-associating" evidence="9">
    <location>
        <begin position="730"/>
        <end position="809"/>
    </location>
</feature>
<dbReference type="FunFam" id="2.60.40.150:FF:000183">
    <property type="entry name" value="Phosphoinositide phospholipase C"/>
    <property type="match status" value="1"/>
</dbReference>
<dbReference type="SUPFAM" id="SSF54236">
    <property type="entry name" value="Ubiquitin-like"/>
    <property type="match status" value="2"/>
</dbReference>
<evidence type="ECO:0000313" key="11">
    <source>
        <dbReference type="Proteomes" id="UP000838878"/>
    </source>
</evidence>
<dbReference type="GO" id="GO:0046488">
    <property type="term" value="P:phosphatidylinositol metabolic process"/>
    <property type="evidence" value="ECO:0007669"/>
    <property type="project" value="TreeGrafter"/>
</dbReference>
<keyword evidence="4" id="KW-0807">Transducer</keyword>
<evidence type="ECO:0000259" key="9">
    <source>
        <dbReference type="PROSITE" id="PS50200"/>
    </source>
</evidence>
<dbReference type="InterPro" id="IPR017946">
    <property type="entry name" value="PLC-like_Pdiesterase_TIM-brl"/>
</dbReference>
<feature type="region of interest" description="Disordered" evidence="6">
    <location>
        <begin position="275"/>
        <end position="300"/>
    </location>
</feature>
<dbReference type="Gene3D" id="3.20.20.190">
    <property type="entry name" value="Phosphatidylinositol (PI) phosphodiesterase"/>
    <property type="match status" value="1"/>
</dbReference>
<keyword evidence="3 5" id="KW-0443">Lipid metabolism</keyword>
<keyword evidence="5" id="KW-0378">Hydrolase</keyword>
<reference evidence="10" key="1">
    <citation type="submission" date="2021-12" db="EMBL/GenBank/DDBJ databases">
        <authorList>
            <person name="Martin H S."/>
        </authorList>
    </citation>
    <scope>NUCLEOTIDE SEQUENCE</scope>
</reference>
<dbReference type="SMART" id="SM00148">
    <property type="entry name" value="PLCXc"/>
    <property type="match status" value="1"/>
</dbReference>
<dbReference type="SMART" id="SM00149">
    <property type="entry name" value="PLCYc"/>
    <property type="match status" value="1"/>
</dbReference>
<evidence type="ECO:0000256" key="6">
    <source>
        <dbReference type="SAM" id="MobiDB-lite"/>
    </source>
</evidence>
<dbReference type="InterPro" id="IPR001711">
    <property type="entry name" value="PLipase_C_Pinositol-sp_Y"/>
</dbReference>
<dbReference type="SUPFAM" id="SSF49562">
    <property type="entry name" value="C2 domain (Calcium/lipid-binding domain, CaLB)"/>
    <property type="match status" value="1"/>
</dbReference>
<dbReference type="PROSITE" id="PS50008">
    <property type="entry name" value="PIPLC_Y_DOMAIN"/>
    <property type="match status" value="1"/>
</dbReference>
<feature type="compositionally biased region" description="Basic and acidic residues" evidence="6">
    <location>
        <begin position="690"/>
        <end position="700"/>
    </location>
</feature>
<dbReference type="InterPro" id="IPR000159">
    <property type="entry name" value="RA_dom"/>
</dbReference>
<dbReference type="GO" id="GO:0007186">
    <property type="term" value="P:G protein-coupled receptor signaling pathway"/>
    <property type="evidence" value="ECO:0007669"/>
    <property type="project" value="TreeGrafter"/>
</dbReference>
<dbReference type="InterPro" id="IPR000008">
    <property type="entry name" value="C2_dom"/>
</dbReference>
<dbReference type="PRINTS" id="PR00390">
    <property type="entry name" value="PHPHLIPASEC"/>
</dbReference>
<feature type="region of interest" description="Disordered" evidence="6">
    <location>
        <begin position="686"/>
        <end position="714"/>
    </location>
</feature>
<dbReference type="CDD" id="cd00275">
    <property type="entry name" value="C2_PLC_like"/>
    <property type="match status" value="1"/>
</dbReference>
<protein>
    <recommendedName>
        <fullName evidence="1 5">Phosphoinositide phospholipase C</fullName>
        <ecNumber evidence="1 5">3.1.4.11</ecNumber>
    </recommendedName>
</protein>
<evidence type="ECO:0000259" key="8">
    <source>
        <dbReference type="PROSITE" id="PS50008"/>
    </source>
</evidence>
<dbReference type="PROSITE" id="PS00018">
    <property type="entry name" value="EF_HAND_1"/>
    <property type="match status" value="1"/>
</dbReference>
<dbReference type="Pfam" id="PF00387">
    <property type="entry name" value="PI-PLC-Y"/>
    <property type="match status" value="1"/>
</dbReference>
<dbReference type="GO" id="GO:0051209">
    <property type="term" value="P:release of sequestered calcium ion into cytosol"/>
    <property type="evidence" value="ECO:0007669"/>
    <property type="project" value="TreeGrafter"/>
</dbReference>
<proteinExistence type="predicted"/>
<feature type="compositionally biased region" description="Low complexity" evidence="6">
    <location>
        <begin position="288"/>
        <end position="300"/>
    </location>
</feature>
<dbReference type="SMART" id="SM00239">
    <property type="entry name" value="C2"/>
    <property type="match status" value="1"/>
</dbReference>
<dbReference type="InterPro" id="IPR029071">
    <property type="entry name" value="Ubiquitin-like_domsf"/>
</dbReference>
<keyword evidence="2 5" id="KW-0442">Lipid degradation</keyword>
<dbReference type="GO" id="GO:0016042">
    <property type="term" value="P:lipid catabolic process"/>
    <property type="evidence" value="ECO:0007669"/>
    <property type="project" value="UniProtKB-KW"/>
</dbReference>
<comment type="catalytic activity">
    <reaction evidence="5">
        <text>a 1,2-diacyl-sn-glycero-3-phospho-(1D-myo-inositol-4,5-bisphosphate) + H2O = 1D-myo-inositol 1,4,5-trisphosphate + a 1,2-diacyl-sn-glycerol + H(+)</text>
        <dbReference type="Rhea" id="RHEA:33179"/>
        <dbReference type="ChEBI" id="CHEBI:15377"/>
        <dbReference type="ChEBI" id="CHEBI:15378"/>
        <dbReference type="ChEBI" id="CHEBI:17815"/>
        <dbReference type="ChEBI" id="CHEBI:58456"/>
        <dbReference type="ChEBI" id="CHEBI:203600"/>
        <dbReference type="EC" id="3.1.4.11"/>
    </reaction>
</comment>
<dbReference type="GO" id="GO:0048015">
    <property type="term" value="P:phosphatidylinositol-mediated signaling"/>
    <property type="evidence" value="ECO:0007669"/>
    <property type="project" value="TreeGrafter"/>
</dbReference>
<evidence type="ECO:0000256" key="3">
    <source>
        <dbReference type="ARBA" id="ARBA00023098"/>
    </source>
</evidence>
<feature type="non-terminal residue" evidence="10">
    <location>
        <position position="1502"/>
    </location>
</feature>
<dbReference type="SUPFAM" id="SSF51695">
    <property type="entry name" value="PLC-like phosphodiesterases"/>
    <property type="match status" value="1"/>
</dbReference>
<dbReference type="OrthoDB" id="269822at2759"/>
<dbReference type="SMART" id="SM00314">
    <property type="entry name" value="RA"/>
    <property type="match status" value="2"/>
</dbReference>
<dbReference type="EMBL" id="OV170228">
    <property type="protein sequence ID" value="CAH0730131.1"/>
    <property type="molecule type" value="Genomic_DNA"/>
</dbReference>
<accession>A0A8J9V0Y2</accession>
<dbReference type="Gene3D" id="3.10.20.90">
    <property type="entry name" value="Phosphatidylinositol 3-kinase Catalytic Subunit, Chain A, domain 1"/>
    <property type="match status" value="2"/>
</dbReference>
<evidence type="ECO:0000256" key="4">
    <source>
        <dbReference type="ARBA" id="ARBA00023224"/>
    </source>
</evidence>
<feature type="domain" description="Ras-associating" evidence="9">
    <location>
        <begin position="600"/>
        <end position="675"/>
    </location>
</feature>
<dbReference type="Pfam" id="PF00168">
    <property type="entry name" value="C2"/>
    <property type="match status" value="1"/>
</dbReference>
<dbReference type="PROSITE" id="PS50007">
    <property type="entry name" value="PIPLC_X_DOMAIN"/>
    <property type="match status" value="1"/>
</dbReference>
<dbReference type="EC" id="3.1.4.11" evidence="1 5"/>
<dbReference type="PANTHER" id="PTHR10336:SF6">
    <property type="entry name" value="1-PHOSPHATIDYLINOSITOL 4,5-BISPHOSPHATE PHOSPHODIESTERASE EPSILON-1"/>
    <property type="match status" value="1"/>
</dbReference>
<evidence type="ECO:0000256" key="1">
    <source>
        <dbReference type="ARBA" id="ARBA00012368"/>
    </source>
</evidence>
<evidence type="ECO:0000313" key="10">
    <source>
        <dbReference type="EMBL" id="CAH0730131.1"/>
    </source>
</evidence>
<keyword evidence="11" id="KW-1185">Reference proteome</keyword>